<name>A0A7J7IPQ9_9RHOD</name>
<keyword evidence="1" id="KW-0472">Membrane</keyword>
<feature type="transmembrane region" description="Helical" evidence="1">
    <location>
        <begin position="57"/>
        <end position="85"/>
    </location>
</feature>
<dbReference type="EMBL" id="VWRR01000004">
    <property type="protein sequence ID" value="KAF6004311.1"/>
    <property type="molecule type" value="Genomic_DNA"/>
</dbReference>
<evidence type="ECO:0000256" key="1">
    <source>
        <dbReference type="SAM" id="Phobius"/>
    </source>
</evidence>
<keyword evidence="1" id="KW-1133">Transmembrane helix</keyword>
<organism evidence="2 3">
    <name type="scientific">Cyanidiococcus yangmingshanensis</name>
    <dbReference type="NCBI Taxonomy" id="2690220"/>
    <lineage>
        <taxon>Eukaryota</taxon>
        <taxon>Rhodophyta</taxon>
        <taxon>Bangiophyceae</taxon>
        <taxon>Cyanidiales</taxon>
        <taxon>Cyanidiaceae</taxon>
        <taxon>Cyanidiococcus</taxon>
    </lineage>
</organism>
<feature type="transmembrane region" description="Helical" evidence="1">
    <location>
        <begin position="97"/>
        <end position="118"/>
    </location>
</feature>
<feature type="transmembrane region" description="Helical" evidence="1">
    <location>
        <begin position="138"/>
        <end position="156"/>
    </location>
</feature>
<evidence type="ECO:0008006" key="4">
    <source>
        <dbReference type="Google" id="ProtNLM"/>
    </source>
</evidence>
<sequence length="177" mass="19108">MASSVGSRPLVLVRSFLYFVVWVFSLVIFAVIAAKLYRSVFGIKVCLLNNPETSTSFCQWGIAAGVIGFVAYLLLDIAVLVSLFASSLANGLKYVELIMNAFFIAWYVAFAVVMSIGVSRFKSLTNGGSSSYVNTPAALSWISFVFIVVAEILVAIDFGKPVSMEDDTEPQTESASA</sequence>
<comment type="caution">
    <text evidence="2">The sequence shown here is derived from an EMBL/GenBank/DDBJ whole genome shotgun (WGS) entry which is preliminary data.</text>
</comment>
<feature type="transmembrane region" description="Helical" evidence="1">
    <location>
        <begin position="16"/>
        <end position="37"/>
    </location>
</feature>
<reference evidence="2 3" key="1">
    <citation type="journal article" date="2020" name="J. Phycol.">
        <title>Comparative genome analysis reveals Cyanidiococcus gen. nov., a new extremophilic red algal genus sister to Cyanidioschyzon (Cyanidioschyzonaceae, Rhodophyta).</title>
        <authorList>
            <person name="Liu S.-L."/>
            <person name="Chiang Y.-R."/>
            <person name="Yoon H.S."/>
            <person name="Fu H.-Y."/>
        </authorList>
    </citation>
    <scope>NUCLEOTIDE SEQUENCE [LARGE SCALE GENOMIC DNA]</scope>
    <source>
        <strain evidence="2 3">THAL066</strain>
    </source>
</reference>
<evidence type="ECO:0000313" key="2">
    <source>
        <dbReference type="EMBL" id="KAF6004311.1"/>
    </source>
</evidence>
<dbReference type="OrthoDB" id="10343816at2759"/>
<proteinExistence type="predicted"/>
<evidence type="ECO:0000313" key="3">
    <source>
        <dbReference type="Proteomes" id="UP000530660"/>
    </source>
</evidence>
<gene>
    <name evidence="2" type="ORF">F1559_004866</name>
</gene>
<dbReference type="Proteomes" id="UP000530660">
    <property type="component" value="Unassembled WGS sequence"/>
</dbReference>
<protein>
    <recommendedName>
        <fullName evidence="4">MARVEL domain-containing protein</fullName>
    </recommendedName>
</protein>
<keyword evidence="1" id="KW-0812">Transmembrane</keyword>
<accession>A0A7J7IPQ9</accession>
<dbReference type="AlphaFoldDB" id="A0A7J7IPQ9"/>
<keyword evidence="3" id="KW-1185">Reference proteome</keyword>